<organism evidence="2 3">
    <name type="scientific">Raineyella antarctica</name>
    <dbReference type="NCBI Taxonomy" id="1577474"/>
    <lineage>
        <taxon>Bacteria</taxon>
        <taxon>Bacillati</taxon>
        <taxon>Actinomycetota</taxon>
        <taxon>Actinomycetes</taxon>
        <taxon>Propionibacteriales</taxon>
        <taxon>Propionibacteriaceae</taxon>
        <taxon>Raineyella</taxon>
    </lineage>
</organism>
<evidence type="ECO:0000313" key="3">
    <source>
        <dbReference type="Proteomes" id="UP000199086"/>
    </source>
</evidence>
<reference evidence="2 3" key="1">
    <citation type="submission" date="2016-06" db="EMBL/GenBank/DDBJ databases">
        <authorList>
            <person name="Olsen C.W."/>
            <person name="Carey S."/>
            <person name="Hinshaw L."/>
            <person name="Karasin A.I."/>
        </authorList>
    </citation>
    <scope>NUCLEOTIDE SEQUENCE [LARGE SCALE GENOMIC DNA]</scope>
    <source>
        <strain evidence="2 3">LZ-22</strain>
    </source>
</reference>
<dbReference type="InterPro" id="IPR003477">
    <property type="entry name" value="PemK-like"/>
</dbReference>
<feature type="region of interest" description="Disordered" evidence="1">
    <location>
        <begin position="20"/>
        <end position="101"/>
    </location>
</feature>
<evidence type="ECO:0000313" key="2">
    <source>
        <dbReference type="EMBL" id="SDB80664.1"/>
    </source>
</evidence>
<dbReference type="Proteomes" id="UP000199086">
    <property type="component" value="Unassembled WGS sequence"/>
</dbReference>
<accession>A0A1G6GFC3</accession>
<proteinExistence type="predicted"/>
<keyword evidence="3" id="KW-1185">Reference proteome</keyword>
<feature type="compositionally biased region" description="Low complexity" evidence="1">
    <location>
        <begin position="53"/>
        <end position="66"/>
    </location>
</feature>
<dbReference type="GO" id="GO:0003677">
    <property type="term" value="F:DNA binding"/>
    <property type="evidence" value="ECO:0007669"/>
    <property type="project" value="InterPro"/>
</dbReference>
<name>A0A1G6GFC3_9ACTN</name>
<protein>
    <submittedName>
        <fullName evidence="2">PemK-like, MazF-like toxin of type II toxin-antitoxin system</fullName>
    </submittedName>
</protein>
<dbReference type="STRING" id="1577474.GA0111570_102455"/>
<dbReference type="AlphaFoldDB" id="A0A1G6GFC3"/>
<evidence type="ECO:0000256" key="1">
    <source>
        <dbReference type="SAM" id="MobiDB-lite"/>
    </source>
</evidence>
<gene>
    <name evidence="2" type="ORF">GA0111570_102455</name>
</gene>
<feature type="compositionally biased region" description="Low complexity" evidence="1">
    <location>
        <begin position="31"/>
        <end position="43"/>
    </location>
</feature>
<dbReference type="SUPFAM" id="SSF50118">
    <property type="entry name" value="Cell growth inhibitor/plasmid maintenance toxic component"/>
    <property type="match status" value="1"/>
</dbReference>
<dbReference type="Pfam" id="PF02452">
    <property type="entry name" value="PemK_toxin"/>
    <property type="match status" value="1"/>
</dbReference>
<sequence length="210" mass="23172">MAAMAAWKQIIGNALRKAVEEAVRTSLQRAGSSGSQPRSQPRSKQGHASAPHTSAPRTSAPRPSAPHTSEHRTPQPGGYPGDFTGRPTLTYAPREDGRPDPGEVVWTWVPYEEDHSRGKDRPVLLIGSDGPWLLGLQLTSQDHDRDAAQEASAGRYWMDIGTGTWDREGRASEVRLNRIIRIDPDAVRRTAARLDQGRFTAVARGVERYY</sequence>
<dbReference type="EMBL" id="FMYF01000002">
    <property type="protein sequence ID" value="SDB80664.1"/>
    <property type="molecule type" value="Genomic_DNA"/>
</dbReference>